<dbReference type="Proteomes" id="UP000198697">
    <property type="component" value="Unassembled WGS sequence"/>
</dbReference>
<accession>A0A1I0JB63</accession>
<evidence type="ECO:0000313" key="2">
    <source>
        <dbReference type="Proteomes" id="UP000198697"/>
    </source>
</evidence>
<dbReference type="OrthoDB" id="499752at2"/>
<evidence type="ECO:0000313" key="1">
    <source>
        <dbReference type="EMBL" id="SEU06525.1"/>
    </source>
</evidence>
<protein>
    <submittedName>
        <fullName evidence="1">Uncharacterized protein</fullName>
    </submittedName>
</protein>
<name>A0A1I0JB63_9BACT</name>
<sequence>MSRAIGNNHYRVTALAGRRPDEINAEVVRFPLDNIIAVREQIKQLFSKQRFTHLVCAAACGADLLALDVATDLDVECHIILPFEPSEFLLASVTDRPGGWKQLYDRLIIAAEKSDNLYLLGYSRDDDEAFSKTTKAIVAHAKKLANGKPASAIVVWEGQSRGNDDATEEFAILSRNEGLHTVEIITV</sequence>
<keyword evidence="2" id="KW-1185">Reference proteome</keyword>
<organism evidence="1 2">
    <name type="scientific">Hymenobacter actinosclerus</name>
    <dbReference type="NCBI Taxonomy" id="82805"/>
    <lineage>
        <taxon>Bacteria</taxon>
        <taxon>Pseudomonadati</taxon>
        <taxon>Bacteroidota</taxon>
        <taxon>Cytophagia</taxon>
        <taxon>Cytophagales</taxon>
        <taxon>Hymenobacteraceae</taxon>
        <taxon>Hymenobacter</taxon>
    </lineage>
</organism>
<gene>
    <name evidence="1" type="ORF">SAMN04487998_3731</name>
</gene>
<dbReference type="EMBL" id="FOHS01000007">
    <property type="protein sequence ID" value="SEU06525.1"/>
    <property type="molecule type" value="Genomic_DNA"/>
</dbReference>
<dbReference type="RefSeq" id="WP_143069923.1">
    <property type="nucleotide sequence ID" value="NZ_FOHS01000007.1"/>
</dbReference>
<proteinExistence type="predicted"/>
<reference evidence="2" key="1">
    <citation type="submission" date="2016-10" db="EMBL/GenBank/DDBJ databases">
        <authorList>
            <person name="Varghese N."/>
            <person name="Submissions S."/>
        </authorList>
    </citation>
    <scope>NUCLEOTIDE SEQUENCE [LARGE SCALE GENOMIC DNA]</scope>
    <source>
        <strain evidence="2">DSM 15310</strain>
    </source>
</reference>
<dbReference type="Gene3D" id="3.40.50.450">
    <property type="match status" value="1"/>
</dbReference>
<dbReference type="AlphaFoldDB" id="A0A1I0JB63"/>